<name>A0A9N7TQP2_PLEPL</name>
<gene>
    <name evidence="2" type="ORF">PLEPLA_LOCUS5049</name>
</gene>
<sequence length="102" mass="11771">MARDIAIVRNSRRSHPPSLPPQHLRSPPSQPPQHLRFPPSPPPQHLRSPPSPPPQHLRSPPSPPPQHLRPLIFCWLPLLHPPRYCHLVRRRGEDRRSKTNAL</sequence>
<organism evidence="2 3">
    <name type="scientific">Pleuronectes platessa</name>
    <name type="common">European plaice</name>
    <dbReference type="NCBI Taxonomy" id="8262"/>
    <lineage>
        <taxon>Eukaryota</taxon>
        <taxon>Metazoa</taxon>
        <taxon>Chordata</taxon>
        <taxon>Craniata</taxon>
        <taxon>Vertebrata</taxon>
        <taxon>Euteleostomi</taxon>
        <taxon>Actinopterygii</taxon>
        <taxon>Neopterygii</taxon>
        <taxon>Teleostei</taxon>
        <taxon>Neoteleostei</taxon>
        <taxon>Acanthomorphata</taxon>
        <taxon>Carangaria</taxon>
        <taxon>Pleuronectiformes</taxon>
        <taxon>Pleuronectoidei</taxon>
        <taxon>Pleuronectidae</taxon>
        <taxon>Pleuronectes</taxon>
    </lineage>
</organism>
<keyword evidence="3" id="KW-1185">Reference proteome</keyword>
<feature type="region of interest" description="Disordered" evidence="1">
    <location>
        <begin position="1"/>
        <end position="65"/>
    </location>
</feature>
<evidence type="ECO:0000256" key="1">
    <source>
        <dbReference type="SAM" id="MobiDB-lite"/>
    </source>
</evidence>
<dbReference type="Proteomes" id="UP001153269">
    <property type="component" value="Unassembled WGS sequence"/>
</dbReference>
<dbReference type="AlphaFoldDB" id="A0A9N7TQP2"/>
<reference evidence="2" key="1">
    <citation type="submission" date="2020-03" db="EMBL/GenBank/DDBJ databases">
        <authorList>
            <person name="Weist P."/>
        </authorList>
    </citation>
    <scope>NUCLEOTIDE SEQUENCE</scope>
</reference>
<dbReference type="EMBL" id="CADEAL010000256">
    <property type="protein sequence ID" value="CAB1417247.1"/>
    <property type="molecule type" value="Genomic_DNA"/>
</dbReference>
<proteinExistence type="predicted"/>
<comment type="caution">
    <text evidence="2">The sequence shown here is derived from an EMBL/GenBank/DDBJ whole genome shotgun (WGS) entry which is preliminary data.</text>
</comment>
<feature type="compositionally biased region" description="Pro residues" evidence="1">
    <location>
        <begin position="38"/>
        <end position="65"/>
    </location>
</feature>
<protein>
    <submittedName>
        <fullName evidence="2">Uncharacterized protein</fullName>
    </submittedName>
</protein>
<evidence type="ECO:0000313" key="2">
    <source>
        <dbReference type="EMBL" id="CAB1417247.1"/>
    </source>
</evidence>
<evidence type="ECO:0000313" key="3">
    <source>
        <dbReference type="Proteomes" id="UP001153269"/>
    </source>
</evidence>
<accession>A0A9N7TQP2</accession>